<dbReference type="FunFam" id="2.30.180.10:FF:000032">
    <property type="entry name" value="Fasciclin domain-containing protein, putative"/>
    <property type="match status" value="1"/>
</dbReference>
<dbReference type="Gene3D" id="2.30.180.10">
    <property type="entry name" value="FAS1 domain"/>
    <property type="match status" value="1"/>
</dbReference>
<dbReference type="AlphaFoldDB" id="A0A2R6AX33"/>
<dbReference type="InterPro" id="IPR036378">
    <property type="entry name" value="FAS1_dom_sf"/>
</dbReference>
<dbReference type="Pfam" id="PF02469">
    <property type="entry name" value="Fasciclin"/>
    <property type="match status" value="1"/>
</dbReference>
<dbReference type="EMBL" id="NEXE01000041">
    <property type="protein sequence ID" value="PSN90934.1"/>
    <property type="molecule type" value="Genomic_DNA"/>
</dbReference>
<organism evidence="2 3">
    <name type="scientific">Candidatus Marsarchaeota G2 archaeon OSP_D</name>
    <dbReference type="NCBI Taxonomy" id="1978157"/>
    <lineage>
        <taxon>Archaea</taxon>
        <taxon>Candidatus Marsarchaeota</taxon>
        <taxon>Candidatus Marsarchaeota group 2</taxon>
    </lineage>
</organism>
<evidence type="ECO:0000259" key="1">
    <source>
        <dbReference type="PROSITE" id="PS50213"/>
    </source>
</evidence>
<dbReference type="PROSITE" id="PS50213">
    <property type="entry name" value="FAS1"/>
    <property type="match status" value="1"/>
</dbReference>
<dbReference type="InterPro" id="IPR000782">
    <property type="entry name" value="FAS1_domain"/>
</dbReference>
<reference evidence="2 3" key="1">
    <citation type="submission" date="2017-04" db="EMBL/GenBank/DDBJ databases">
        <title>Novel microbial lineages endemic to geothermal iron-oxide mats fill important gaps in the evolutionary history of Archaea.</title>
        <authorList>
            <person name="Jay Z.J."/>
            <person name="Beam J.P."/>
            <person name="Dlakic M."/>
            <person name="Rusch D.B."/>
            <person name="Kozubal M.A."/>
            <person name="Inskeep W.P."/>
        </authorList>
    </citation>
    <scope>NUCLEOTIDE SEQUENCE [LARGE SCALE GENOMIC DNA]</scope>
    <source>
        <strain evidence="2">OSP_D</strain>
    </source>
</reference>
<dbReference type="SUPFAM" id="SSF82153">
    <property type="entry name" value="FAS1 domain"/>
    <property type="match status" value="1"/>
</dbReference>
<dbReference type="PANTHER" id="PTHR10900">
    <property type="entry name" value="PERIOSTIN-RELATED"/>
    <property type="match status" value="1"/>
</dbReference>
<comment type="caution">
    <text evidence="2">The sequence shown here is derived from an EMBL/GenBank/DDBJ whole genome shotgun (WGS) entry which is preliminary data.</text>
</comment>
<evidence type="ECO:0000313" key="3">
    <source>
        <dbReference type="Proteomes" id="UP000240322"/>
    </source>
</evidence>
<gene>
    <name evidence="2" type="ORF">B9Q03_05550</name>
</gene>
<protein>
    <recommendedName>
        <fullName evidence="1">FAS1 domain-containing protein</fullName>
    </recommendedName>
</protein>
<dbReference type="InterPro" id="IPR050904">
    <property type="entry name" value="Adhesion/Biosynth-related"/>
</dbReference>
<name>A0A2R6AX33_9ARCH</name>
<sequence>MKDIVETAMEAGSFKTLVTAVQAAGLVDALKSPGPFTVFAPNDEAFSKLPAGTVEGLLKDLPKLKSVLTYHVISGKVMSAQAIQLATTQKPARVPTLQGSPVELKLEGLFTKVLYVNNAKVIATDIEATNGVIHVIDSVILPPNM</sequence>
<accession>A0A2R6AX33</accession>
<feature type="domain" description="FAS1" evidence="1">
    <location>
        <begin position="1"/>
        <end position="140"/>
    </location>
</feature>
<dbReference type="SMART" id="SM00554">
    <property type="entry name" value="FAS1"/>
    <property type="match status" value="1"/>
</dbReference>
<dbReference type="PANTHER" id="PTHR10900:SF77">
    <property type="entry name" value="FI19380P1"/>
    <property type="match status" value="1"/>
</dbReference>
<dbReference type="Proteomes" id="UP000240322">
    <property type="component" value="Unassembled WGS sequence"/>
</dbReference>
<evidence type="ECO:0000313" key="2">
    <source>
        <dbReference type="EMBL" id="PSN90934.1"/>
    </source>
</evidence>
<proteinExistence type="predicted"/>
<dbReference type="GO" id="GO:0005615">
    <property type="term" value="C:extracellular space"/>
    <property type="evidence" value="ECO:0007669"/>
    <property type="project" value="TreeGrafter"/>
</dbReference>